<feature type="transmembrane region" description="Helical" evidence="6">
    <location>
        <begin position="235"/>
        <end position="254"/>
    </location>
</feature>
<feature type="transmembrane region" description="Helical" evidence="6">
    <location>
        <begin position="61"/>
        <end position="83"/>
    </location>
</feature>
<evidence type="ECO:0000256" key="3">
    <source>
        <dbReference type="ARBA" id="ARBA00022692"/>
    </source>
</evidence>
<feature type="transmembrane region" description="Helical" evidence="6">
    <location>
        <begin position="21"/>
        <end position="54"/>
    </location>
</feature>
<dbReference type="EMBL" id="JBHUMR010000007">
    <property type="protein sequence ID" value="MFD2616184.1"/>
    <property type="molecule type" value="Genomic_DNA"/>
</dbReference>
<gene>
    <name evidence="7" type="ORF">ACFSTF_02515</name>
</gene>
<evidence type="ECO:0000313" key="8">
    <source>
        <dbReference type="Proteomes" id="UP001597458"/>
    </source>
</evidence>
<evidence type="ECO:0000256" key="4">
    <source>
        <dbReference type="ARBA" id="ARBA00022989"/>
    </source>
</evidence>
<dbReference type="CDD" id="cd16914">
    <property type="entry name" value="EcfT"/>
    <property type="match status" value="1"/>
</dbReference>
<evidence type="ECO:0000313" key="7">
    <source>
        <dbReference type="EMBL" id="MFD2616184.1"/>
    </source>
</evidence>
<name>A0ABW5PMP5_9BACI</name>
<keyword evidence="3 6" id="KW-0812">Transmembrane</keyword>
<dbReference type="Proteomes" id="UP001597458">
    <property type="component" value="Unassembled WGS sequence"/>
</dbReference>
<dbReference type="Pfam" id="PF02361">
    <property type="entry name" value="CbiQ"/>
    <property type="match status" value="1"/>
</dbReference>
<comment type="caution">
    <text evidence="7">The sequence shown here is derived from an EMBL/GenBank/DDBJ whole genome shotgun (WGS) entry which is preliminary data.</text>
</comment>
<evidence type="ECO:0000256" key="2">
    <source>
        <dbReference type="ARBA" id="ARBA00022475"/>
    </source>
</evidence>
<dbReference type="InterPro" id="IPR051611">
    <property type="entry name" value="ECF_transporter_component"/>
</dbReference>
<feature type="transmembrane region" description="Helical" evidence="6">
    <location>
        <begin position="103"/>
        <end position="125"/>
    </location>
</feature>
<accession>A0ABW5PMP5</accession>
<evidence type="ECO:0000256" key="6">
    <source>
        <dbReference type="SAM" id="Phobius"/>
    </source>
</evidence>
<dbReference type="PANTHER" id="PTHR34857:SF2">
    <property type="entry name" value="SLL0384 PROTEIN"/>
    <property type="match status" value="1"/>
</dbReference>
<sequence>MTFQYYPKESFMHKVDPVSKLIWLVCLSLSVFIFNTAIPEFILFLITFTMAVGLARLKIAFLLKGLWVILVFSLGFFILQVFMVPGQTLWMEWGSIRIYQESVNFAVAITLRMLTIFISSLIFVVTTDPRDIVLALSQKLKVPYRFAYAISIALRFIPTLEEEARVIETAQMIRGVRKQKGWKNKLENMKRFTLPLLMSSIRRVQVTSITMEAKGYGAYKDRTYIRHIRILKEGTILYVASICTLSILTILKIVG</sequence>
<dbReference type="PANTHER" id="PTHR34857">
    <property type="entry name" value="SLL0384 PROTEIN"/>
    <property type="match status" value="1"/>
</dbReference>
<keyword evidence="5 6" id="KW-0472">Membrane</keyword>
<reference evidence="8" key="1">
    <citation type="journal article" date="2019" name="Int. J. Syst. Evol. Microbiol.">
        <title>The Global Catalogue of Microorganisms (GCM) 10K type strain sequencing project: providing services to taxonomists for standard genome sequencing and annotation.</title>
        <authorList>
            <consortium name="The Broad Institute Genomics Platform"/>
            <consortium name="The Broad Institute Genome Sequencing Center for Infectious Disease"/>
            <person name="Wu L."/>
            <person name="Ma J."/>
        </authorList>
    </citation>
    <scope>NUCLEOTIDE SEQUENCE [LARGE SCALE GENOMIC DNA]</scope>
    <source>
        <strain evidence="8">TISTR 2241</strain>
    </source>
</reference>
<organism evidence="7 8">
    <name type="scientific">Terrilactibacillus laevilacticus</name>
    <dbReference type="NCBI Taxonomy" id="1380157"/>
    <lineage>
        <taxon>Bacteria</taxon>
        <taxon>Bacillati</taxon>
        <taxon>Bacillota</taxon>
        <taxon>Bacilli</taxon>
        <taxon>Bacillales</taxon>
        <taxon>Bacillaceae</taxon>
        <taxon>Terrilactibacillus</taxon>
    </lineage>
</organism>
<evidence type="ECO:0000256" key="5">
    <source>
        <dbReference type="ARBA" id="ARBA00023136"/>
    </source>
</evidence>
<dbReference type="InterPro" id="IPR003339">
    <property type="entry name" value="ABC/ECF_trnsptr_transmembrane"/>
</dbReference>
<protein>
    <submittedName>
        <fullName evidence="7">Energy-coupling factor transporter transmembrane component T family protein</fullName>
    </submittedName>
</protein>
<keyword evidence="8" id="KW-1185">Reference proteome</keyword>
<keyword evidence="4 6" id="KW-1133">Transmembrane helix</keyword>
<dbReference type="RefSeq" id="WP_258311560.1">
    <property type="nucleotide sequence ID" value="NZ_JBHUMR010000007.1"/>
</dbReference>
<keyword evidence="2" id="KW-1003">Cell membrane</keyword>
<evidence type="ECO:0000256" key="1">
    <source>
        <dbReference type="ARBA" id="ARBA00004141"/>
    </source>
</evidence>
<proteinExistence type="predicted"/>
<comment type="subcellular location">
    <subcellularLocation>
        <location evidence="1">Membrane</location>
        <topology evidence="1">Multi-pass membrane protein</topology>
    </subcellularLocation>
</comment>